<evidence type="ECO:0000313" key="1">
    <source>
        <dbReference type="EMBL" id="PMD11941.1"/>
    </source>
</evidence>
<keyword evidence="2" id="KW-1185">Reference proteome</keyword>
<accession>A0A2J6PD01</accession>
<evidence type="ECO:0000313" key="2">
    <source>
        <dbReference type="Proteomes" id="UP000235672"/>
    </source>
</evidence>
<dbReference type="AlphaFoldDB" id="A0A2J6PD01"/>
<protein>
    <submittedName>
        <fullName evidence="1">Uncharacterized protein</fullName>
    </submittedName>
</protein>
<organism evidence="1 2">
    <name type="scientific">Hyaloscypha hepaticicola</name>
    <dbReference type="NCBI Taxonomy" id="2082293"/>
    <lineage>
        <taxon>Eukaryota</taxon>
        <taxon>Fungi</taxon>
        <taxon>Dikarya</taxon>
        <taxon>Ascomycota</taxon>
        <taxon>Pezizomycotina</taxon>
        <taxon>Leotiomycetes</taxon>
        <taxon>Helotiales</taxon>
        <taxon>Hyaloscyphaceae</taxon>
        <taxon>Hyaloscypha</taxon>
    </lineage>
</organism>
<name>A0A2J6PD01_9HELO</name>
<reference evidence="1 2" key="1">
    <citation type="submission" date="2016-05" db="EMBL/GenBank/DDBJ databases">
        <title>A degradative enzymes factory behind the ericoid mycorrhizal symbiosis.</title>
        <authorList>
            <consortium name="DOE Joint Genome Institute"/>
            <person name="Martino E."/>
            <person name="Morin E."/>
            <person name="Grelet G."/>
            <person name="Kuo A."/>
            <person name="Kohler A."/>
            <person name="Daghino S."/>
            <person name="Barry K."/>
            <person name="Choi C."/>
            <person name="Cichocki N."/>
            <person name="Clum A."/>
            <person name="Copeland A."/>
            <person name="Hainaut M."/>
            <person name="Haridas S."/>
            <person name="Labutti K."/>
            <person name="Lindquist E."/>
            <person name="Lipzen A."/>
            <person name="Khouja H.-R."/>
            <person name="Murat C."/>
            <person name="Ohm R."/>
            <person name="Olson A."/>
            <person name="Spatafora J."/>
            <person name="Veneault-Fourrey C."/>
            <person name="Henrissat B."/>
            <person name="Grigoriev I."/>
            <person name="Martin F."/>
            <person name="Perotto S."/>
        </authorList>
    </citation>
    <scope>NUCLEOTIDE SEQUENCE [LARGE SCALE GENOMIC DNA]</scope>
    <source>
        <strain evidence="1 2">UAMH 7357</strain>
    </source>
</reference>
<dbReference type="OrthoDB" id="7118285at2759"/>
<sequence>MPRHLISDAHEWINEIPTVPIYYLAKPQPRERAWQNQRGKKTLNSMGLIA</sequence>
<dbReference type="EMBL" id="KZ613640">
    <property type="protein sequence ID" value="PMD11941.1"/>
    <property type="molecule type" value="Genomic_DNA"/>
</dbReference>
<proteinExistence type="predicted"/>
<gene>
    <name evidence="1" type="ORF">NA56DRAFT_588059</name>
</gene>
<dbReference type="Proteomes" id="UP000235672">
    <property type="component" value="Unassembled WGS sequence"/>
</dbReference>